<dbReference type="Gene3D" id="2.60.120.380">
    <property type="match status" value="1"/>
</dbReference>
<accession>A0A382NHJ7</accession>
<dbReference type="AlphaFoldDB" id="A0A382NHJ7"/>
<feature type="non-terminal residue" evidence="1">
    <location>
        <position position="337"/>
    </location>
</feature>
<dbReference type="EMBL" id="UINC01100248">
    <property type="protein sequence ID" value="SVC60160.1"/>
    <property type="molecule type" value="Genomic_DNA"/>
</dbReference>
<gene>
    <name evidence="1" type="ORF">METZ01_LOCUS313014</name>
</gene>
<evidence type="ECO:0000313" key="1">
    <source>
        <dbReference type="EMBL" id="SVC60160.1"/>
    </source>
</evidence>
<name>A0A382NHJ7_9ZZZZ</name>
<sequence length="337" mass="37996">MKSTVFAIVASLMLASFIPCLEVVEISEDKTTSFTASTSDPIRNETTSEIPAEVETYDLGLWTEWYHHVDDWPIDDQEAITYYFYIDNSLLGSELHAFLDIYDAWFSADPDLDLYIYDPTGYLVAYSENPYDESEEVFFIADVTGYWSVVVNSYDGSGWFDLYRAVISNAAPILDYVEFNTESPHINEVFAVDACPSYDIEDEGNISFSWYWDGYEEFQDYDNDGAADCRLYMIADDAGDHVLSLAVADSFGQSSTIDFNIRASDPGWFSGDGDETQTLEMGMEGMFQFDQMTSVWQVPDVLPGEPFRFQVGLLYEIQLESTGTATTTLSLDAPPDD</sequence>
<evidence type="ECO:0008006" key="2">
    <source>
        <dbReference type="Google" id="ProtNLM"/>
    </source>
</evidence>
<organism evidence="1">
    <name type="scientific">marine metagenome</name>
    <dbReference type="NCBI Taxonomy" id="408172"/>
    <lineage>
        <taxon>unclassified sequences</taxon>
        <taxon>metagenomes</taxon>
        <taxon>ecological metagenomes</taxon>
    </lineage>
</organism>
<reference evidence="1" key="1">
    <citation type="submission" date="2018-05" db="EMBL/GenBank/DDBJ databases">
        <authorList>
            <person name="Lanie J.A."/>
            <person name="Ng W.-L."/>
            <person name="Kazmierczak K.M."/>
            <person name="Andrzejewski T.M."/>
            <person name="Davidsen T.M."/>
            <person name="Wayne K.J."/>
            <person name="Tettelin H."/>
            <person name="Glass J.I."/>
            <person name="Rusch D."/>
            <person name="Podicherti R."/>
            <person name="Tsui H.-C.T."/>
            <person name="Winkler M.E."/>
        </authorList>
    </citation>
    <scope>NUCLEOTIDE SEQUENCE</scope>
</reference>
<protein>
    <recommendedName>
        <fullName evidence="2">Peptidase C-terminal archaeal/bacterial domain-containing protein</fullName>
    </recommendedName>
</protein>
<proteinExistence type="predicted"/>